<accession>A0A6B9G750</accession>
<reference evidence="1 2" key="1">
    <citation type="submission" date="2017-11" db="EMBL/GenBank/DDBJ databases">
        <title>Genome sequence of Pantoea cypripedii NE1.</title>
        <authorList>
            <person name="Nascimento F.X."/>
        </authorList>
    </citation>
    <scope>NUCLEOTIDE SEQUENCE [LARGE SCALE GENOMIC DNA]</scope>
    <source>
        <strain evidence="1 2">NE1</strain>
    </source>
</reference>
<dbReference type="AlphaFoldDB" id="A0A6B9G750"/>
<dbReference type="Proteomes" id="UP000502005">
    <property type="component" value="Chromosome"/>
</dbReference>
<proteinExistence type="predicted"/>
<sequence>MAMRAGKNIIVYMAIRDIEKEEPLLINYGPRYKIIKHHPPVIKTEAEDFSAGEGRPEELPRGLSWLAENIGNADSWVDASFEVLPQLIALSDSFRKLNALLVITKRDPEDDEKCQGDMVVSVIDSSNGEVVDHKEIIHSGRNLAVIQYVPYENHYNALWSPVGNVRFTLADDVYRLDTKKSRVQLIGKTGFCMTDAAAFALFKGRKDKNLQGKPLTDTMITGIYGHDLREDIRKLIQNLPHNNRQLAEDLEKRIQSIKSFEKETESNEDASVTAQLPPQQKGVITADILREFKKIPVSQRSRNKFIKQHRLVPATAMKYITFGGKLTLRAQQRIQLSEGHKFANPKEAINDWLSKTDEERAKPGAREALAKKYNVLFETLDSVLRKPGINARGMKSLQRIENYARNQIEGQNYFKPEHMKALKELLVKNNSELSQENLLAFCLKNNLDESKLHYFFADNKFTARGRMVLNRQPGQDDRITADLIREWIDMGNVRKNYGTATTFCEKNNISRYTLQVYATTNGLKKPGEKIMKIEQQNEEMIAAMRKWAALTQEERNERNSIEKFSRKYKVSYEPFRQKVMVKNVFKDDGKIFLLGRGITKEEINALIAQSGAPEKPYSFKRITTDIIDGYKKSTKEYNQQAFTEYCDQVGIQVRRLVRYIGFTGKLTLRGKAKYKKKSFAATGK</sequence>
<name>A0A6B9G750_PANCY</name>
<gene>
    <name evidence="1" type="ORF">CUN67_02320</name>
</gene>
<organism evidence="1 2">
    <name type="scientific">Pantoea cypripedii</name>
    <name type="common">Pectobacterium cypripedii</name>
    <name type="synonym">Erwinia cypripedii</name>
    <dbReference type="NCBI Taxonomy" id="55209"/>
    <lineage>
        <taxon>Bacteria</taxon>
        <taxon>Pseudomonadati</taxon>
        <taxon>Pseudomonadota</taxon>
        <taxon>Gammaproteobacteria</taxon>
        <taxon>Enterobacterales</taxon>
        <taxon>Erwiniaceae</taxon>
        <taxon>Pantoea</taxon>
    </lineage>
</organism>
<evidence type="ECO:0000313" key="1">
    <source>
        <dbReference type="EMBL" id="QGY27836.1"/>
    </source>
</evidence>
<evidence type="ECO:0000313" key="2">
    <source>
        <dbReference type="Proteomes" id="UP000502005"/>
    </source>
</evidence>
<protein>
    <submittedName>
        <fullName evidence="1">Uncharacterized protein</fullName>
    </submittedName>
</protein>
<dbReference type="EMBL" id="CP024768">
    <property type="protein sequence ID" value="QGY27836.1"/>
    <property type="molecule type" value="Genomic_DNA"/>
</dbReference>